<keyword evidence="7" id="KW-1185">Reference proteome</keyword>
<name>W7U659_9STRA</name>
<feature type="compositionally biased region" description="Low complexity" evidence="4">
    <location>
        <begin position="896"/>
        <end position="911"/>
    </location>
</feature>
<evidence type="ECO:0000313" key="6">
    <source>
        <dbReference type="EMBL" id="EWM28316.1"/>
    </source>
</evidence>
<evidence type="ECO:0000256" key="4">
    <source>
        <dbReference type="SAM" id="MobiDB-lite"/>
    </source>
</evidence>
<feature type="region of interest" description="Disordered" evidence="4">
    <location>
        <begin position="652"/>
        <end position="730"/>
    </location>
</feature>
<evidence type="ECO:0000256" key="2">
    <source>
        <dbReference type="ARBA" id="ARBA00022884"/>
    </source>
</evidence>
<gene>
    <name evidence="6" type="ORF">Naga_100348g3</name>
</gene>
<dbReference type="GO" id="GO:0005737">
    <property type="term" value="C:cytoplasm"/>
    <property type="evidence" value="ECO:0007669"/>
    <property type="project" value="UniProtKB-ARBA"/>
</dbReference>
<dbReference type="SMART" id="SM00360">
    <property type="entry name" value="RRM"/>
    <property type="match status" value="1"/>
</dbReference>
<feature type="compositionally biased region" description="Low complexity" evidence="4">
    <location>
        <begin position="612"/>
        <end position="623"/>
    </location>
</feature>
<feature type="region of interest" description="Disordered" evidence="4">
    <location>
        <begin position="742"/>
        <end position="911"/>
    </location>
</feature>
<dbReference type="PANTHER" id="PTHR48025">
    <property type="entry name" value="OS02G0815200 PROTEIN"/>
    <property type="match status" value="1"/>
</dbReference>
<feature type="domain" description="RRM" evidence="5">
    <location>
        <begin position="427"/>
        <end position="505"/>
    </location>
</feature>
<dbReference type="AlphaFoldDB" id="W7U659"/>
<sequence length="911" mass="96400">MAGACACLVFFETFGHVPQSLEDLLEPVRLAFIASSVHNFDERDNRRGFLHVQRLVRWYRAREQGSSSVVPGHGLHRLPGRPHVLAACGKSNFCGDIAYTPARHLFPSMACPPYYDRPTPNPGGGRRSRQGSIASIPVSHAGHSSPYQRDTSDGRPQASSPSYGPGAGEETVGHYPPSHHHPHPSHFSRPGTEGPYAEGMTGRNSSPRQHPQPPSYTVPGSTHPYYPHHPSYGLGGGPGEMAMPVSEHLGHYRVPHAYHGPPYPDNHPPPHHANLPPPHSPQQQHGFDPAHRPSPPRSRPAPGALICPPPAINTSLASSTVSSSGMHSYPAHPYPAPHVTSSSVTTSFPDVNQATPAALTVTSSGGIPLLEYVDREGSTCIIYEVPTAFSEAALACAGPEGYPPWSPGAPIQTVRDGDVVTSGPDGCNLFVFHLPSNFSNADCFNLFSAYGTIISVRIMVEKGTGRSRGFGFVSFDSETAAELAIEMLDGYQLGHKRLKVQHKKMESPSVCLDEEGRAGRGGSQEGGKEGGGEGGREGRGRSWHHGEAYEAPRPASQASDVTFSSSSSSASFPHLPRGRNLKDGEGGRGIYTSGYRPPFQGGRGRGAGGRGPASSYAASSYPPYRERGGRGRANAFYLPPYPHAPLEAFPPRYYEPPYPSYADQSPYPPHLPPHSHPGAGMPSSTPPHYSPYMGGGDLPPSLPPSLPPPSYFPSYGPLPSRSYAGEGGARGEEGEMAFYTHGYPSAERGRGRGWYRGRGGGRGGGRGYFRVSAPPEDRYHRLSSHSSYRQGRADTGKEEEGREGAGEGGREGGVDRPSLTIDDLSGLTLEGNEEAEGGREEGPRQGMAEVEEGGEGEEGEPWEVASPLPGGGGGEGGGEGEGGTKGLTAGDQTPRPSSTAAGSTTTSPGDG</sequence>
<dbReference type="OrthoDB" id="410044at2759"/>
<feature type="compositionally biased region" description="Basic and acidic residues" evidence="4">
    <location>
        <begin position="526"/>
        <end position="550"/>
    </location>
</feature>
<feature type="compositionally biased region" description="Basic and acidic residues" evidence="4">
    <location>
        <begin position="791"/>
        <end position="814"/>
    </location>
</feature>
<dbReference type="Proteomes" id="UP000019335">
    <property type="component" value="Chromosome 5"/>
</dbReference>
<organism evidence="6 7">
    <name type="scientific">Nannochloropsis gaditana</name>
    <dbReference type="NCBI Taxonomy" id="72520"/>
    <lineage>
        <taxon>Eukaryota</taxon>
        <taxon>Sar</taxon>
        <taxon>Stramenopiles</taxon>
        <taxon>Ochrophyta</taxon>
        <taxon>Eustigmatophyceae</taxon>
        <taxon>Eustigmatales</taxon>
        <taxon>Monodopsidaceae</taxon>
        <taxon>Nannochloropsis</taxon>
    </lineage>
</organism>
<dbReference type="InterPro" id="IPR012677">
    <property type="entry name" value="Nucleotide-bd_a/b_plait_sf"/>
</dbReference>
<dbReference type="GO" id="GO:0010629">
    <property type="term" value="P:negative regulation of gene expression"/>
    <property type="evidence" value="ECO:0007669"/>
    <property type="project" value="UniProtKB-ARBA"/>
</dbReference>
<dbReference type="EMBL" id="AZIL01000349">
    <property type="protein sequence ID" value="EWM28316.1"/>
    <property type="molecule type" value="Genomic_DNA"/>
</dbReference>
<evidence type="ECO:0000313" key="7">
    <source>
        <dbReference type="Proteomes" id="UP000019335"/>
    </source>
</evidence>
<feature type="region of interest" description="Disordered" evidence="4">
    <location>
        <begin position="136"/>
        <end position="232"/>
    </location>
</feature>
<keyword evidence="1" id="KW-0677">Repeat</keyword>
<feature type="compositionally biased region" description="Low complexity" evidence="4">
    <location>
        <begin position="555"/>
        <end position="571"/>
    </location>
</feature>
<dbReference type="GO" id="GO:0009967">
    <property type="term" value="P:positive regulation of signal transduction"/>
    <property type="evidence" value="ECO:0007669"/>
    <property type="project" value="UniProtKB-ARBA"/>
</dbReference>
<dbReference type="PROSITE" id="PS50102">
    <property type="entry name" value="RRM"/>
    <property type="match status" value="1"/>
</dbReference>
<dbReference type="GO" id="GO:0003729">
    <property type="term" value="F:mRNA binding"/>
    <property type="evidence" value="ECO:0007669"/>
    <property type="project" value="UniProtKB-ARBA"/>
</dbReference>
<dbReference type="InterPro" id="IPR035979">
    <property type="entry name" value="RBD_domain_sf"/>
</dbReference>
<feature type="region of interest" description="Disordered" evidence="4">
    <location>
        <begin position="504"/>
        <end position="634"/>
    </location>
</feature>
<feature type="compositionally biased region" description="Basic residues" evidence="4">
    <location>
        <begin position="177"/>
        <end position="186"/>
    </location>
</feature>
<protein>
    <submittedName>
        <fullName evidence="6">Nucleotide-binding protein</fullName>
    </submittedName>
</protein>
<dbReference type="GO" id="GO:0005634">
    <property type="term" value="C:nucleus"/>
    <property type="evidence" value="ECO:0007669"/>
    <property type="project" value="TreeGrafter"/>
</dbReference>
<dbReference type="SUPFAM" id="SSF54928">
    <property type="entry name" value="RNA-binding domain, RBD"/>
    <property type="match status" value="1"/>
</dbReference>
<dbReference type="PANTHER" id="PTHR48025:SF1">
    <property type="entry name" value="RRM DOMAIN-CONTAINING PROTEIN"/>
    <property type="match status" value="1"/>
</dbReference>
<accession>W7U659</accession>
<dbReference type="FunFam" id="3.30.70.330:FF:000383">
    <property type="entry name" value="Sex lethal, isoform D"/>
    <property type="match status" value="1"/>
</dbReference>
<reference evidence="6 7" key="1">
    <citation type="journal article" date="2014" name="Mol. Plant">
        <title>Chromosome Scale Genome Assembly and Transcriptome Profiling of Nannochloropsis gaditana in Nitrogen Depletion.</title>
        <authorList>
            <person name="Corteggiani Carpinelli E."/>
            <person name="Telatin A."/>
            <person name="Vitulo N."/>
            <person name="Forcato C."/>
            <person name="D'Angelo M."/>
            <person name="Schiavon R."/>
            <person name="Vezzi A."/>
            <person name="Giacometti G.M."/>
            <person name="Morosinotto T."/>
            <person name="Valle G."/>
        </authorList>
    </citation>
    <scope>NUCLEOTIDE SEQUENCE [LARGE SCALE GENOMIC DNA]</scope>
    <source>
        <strain evidence="6 7">B-31</strain>
    </source>
</reference>
<proteinExistence type="predicted"/>
<dbReference type="CDD" id="cd12362">
    <property type="entry name" value="RRM3_CELF1-6"/>
    <property type="match status" value="1"/>
</dbReference>
<feature type="compositionally biased region" description="Gly residues" evidence="4">
    <location>
        <begin position="601"/>
        <end position="611"/>
    </location>
</feature>
<comment type="caution">
    <text evidence="6">The sequence shown here is derived from an EMBL/GenBank/DDBJ whole genome shotgun (WGS) entry which is preliminary data.</text>
</comment>
<feature type="region of interest" description="Disordered" evidence="4">
    <location>
        <begin position="253"/>
        <end position="310"/>
    </location>
</feature>
<dbReference type="Gene3D" id="3.30.70.330">
    <property type="match status" value="1"/>
</dbReference>
<evidence type="ECO:0000259" key="5">
    <source>
        <dbReference type="PROSITE" id="PS50102"/>
    </source>
</evidence>
<feature type="compositionally biased region" description="Gly residues" evidence="4">
    <location>
        <begin position="869"/>
        <end position="885"/>
    </location>
</feature>
<feature type="compositionally biased region" description="Pro residues" evidence="4">
    <location>
        <begin position="666"/>
        <end position="675"/>
    </location>
</feature>
<keyword evidence="2 3" id="KW-0694">RNA-binding</keyword>
<feature type="compositionally biased region" description="Acidic residues" evidence="4">
    <location>
        <begin position="849"/>
        <end position="861"/>
    </location>
</feature>
<dbReference type="InterPro" id="IPR050502">
    <property type="entry name" value="Euk_RNA-bind_prot"/>
</dbReference>
<dbReference type="InterPro" id="IPR000504">
    <property type="entry name" value="RRM_dom"/>
</dbReference>
<feature type="compositionally biased region" description="Pro residues" evidence="4">
    <location>
        <begin position="700"/>
        <end position="711"/>
    </location>
</feature>
<evidence type="ECO:0000256" key="1">
    <source>
        <dbReference type="ARBA" id="ARBA00022737"/>
    </source>
</evidence>
<evidence type="ECO:0000256" key="3">
    <source>
        <dbReference type="PROSITE-ProRule" id="PRU00176"/>
    </source>
</evidence>
<feature type="compositionally biased region" description="Gly residues" evidence="4">
    <location>
        <begin position="752"/>
        <end position="767"/>
    </location>
</feature>
<dbReference type="Pfam" id="PF00076">
    <property type="entry name" value="RRM_1"/>
    <property type="match status" value="1"/>
</dbReference>